<dbReference type="PROSITE" id="PS50054">
    <property type="entry name" value="TYR_PHOSPHATASE_DUAL"/>
    <property type="match status" value="1"/>
</dbReference>
<evidence type="ECO:0000259" key="15">
    <source>
        <dbReference type="PROSITE" id="PS50054"/>
    </source>
</evidence>
<dbReference type="SMART" id="SM00195">
    <property type="entry name" value="DSPc"/>
    <property type="match status" value="1"/>
</dbReference>
<evidence type="ECO:0000259" key="16">
    <source>
        <dbReference type="PROSITE" id="PS50056"/>
    </source>
</evidence>
<dbReference type="InterPro" id="IPR016130">
    <property type="entry name" value="Tyr_Pase_AS"/>
</dbReference>
<dbReference type="PROSITE" id="PS00383">
    <property type="entry name" value="TYR_PHOSPHATASE_1"/>
    <property type="match status" value="1"/>
</dbReference>
<dbReference type="InterPro" id="IPR029021">
    <property type="entry name" value="Prot-tyrosine_phosphatase-like"/>
</dbReference>
<dbReference type="EC" id="3.1.3.16" evidence="5"/>
<feature type="domain" description="Tyrosine specific protein phosphatases" evidence="16">
    <location>
        <begin position="88"/>
        <end position="153"/>
    </location>
</feature>
<protein>
    <recommendedName>
        <fullName evidence="13">Dual specificity protein phosphatase 23</fullName>
        <ecNumber evidence="5">3.1.3.16</ecNumber>
        <ecNumber evidence="4">3.1.3.48</ecNumber>
    </recommendedName>
    <alternativeName>
        <fullName evidence="14">Low molecular mass dual specificity phosphatase 3</fullName>
    </alternativeName>
</protein>
<dbReference type="InterPro" id="IPR057023">
    <property type="entry name" value="PTP-SAK"/>
</dbReference>
<comment type="function">
    <text evidence="12">Protein phosphatase that mediates dephosphorylation of proteins phosphorylated on Tyr and Ser/Thr residues. In vitro, it can dephosphorylate p44-ERK1 (MAPK3) but not p54 SAPK-beta (MAPK10) in vitro. Able to enhance activation of JNK and p38 (MAPK14).</text>
</comment>
<dbReference type="InterPro" id="IPR000387">
    <property type="entry name" value="Tyr_Pase_dom"/>
</dbReference>
<evidence type="ECO:0000256" key="12">
    <source>
        <dbReference type="ARBA" id="ARBA00053915"/>
    </source>
</evidence>
<evidence type="ECO:0000256" key="3">
    <source>
        <dbReference type="ARBA" id="ARBA00008601"/>
    </source>
</evidence>
<evidence type="ECO:0000256" key="1">
    <source>
        <dbReference type="ARBA" id="ARBA00004123"/>
    </source>
</evidence>
<dbReference type="Proteomes" id="UP001233999">
    <property type="component" value="Unassembled WGS sequence"/>
</dbReference>
<dbReference type="InterPro" id="IPR050561">
    <property type="entry name" value="PTP"/>
</dbReference>
<feature type="domain" description="Tyrosine-protein phosphatase" evidence="15">
    <location>
        <begin position="20"/>
        <end position="165"/>
    </location>
</feature>
<accession>A0AAD7ZSH6</accession>
<evidence type="ECO:0000256" key="13">
    <source>
        <dbReference type="ARBA" id="ARBA00068789"/>
    </source>
</evidence>
<keyword evidence="6" id="KW-0963">Cytoplasm</keyword>
<keyword evidence="8" id="KW-0904">Protein phosphatase</keyword>
<evidence type="ECO:0000313" key="18">
    <source>
        <dbReference type="Proteomes" id="UP001233999"/>
    </source>
</evidence>
<dbReference type="FunFam" id="3.90.190.10:FF:000063">
    <property type="entry name" value="Dual specificity phosphatase 23"/>
    <property type="match status" value="1"/>
</dbReference>
<evidence type="ECO:0000256" key="14">
    <source>
        <dbReference type="ARBA" id="ARBA00081937"/>
    </source>
</evidence>
<keyword evidence="7" id="KW-0378">Hydrolase</keyword>
<sequence>MIWTLFMSEDCENSVIAPWNFSWVVKDKLAGMAWPQTLENFNFLKQEGIKHLITLSPEKRPPARVFPEINWYEIPVEEFCSPTLDQMKEFMEICRTSRENNEAVGIHCRMGRGRTGVMAACYLIHFCDMGPQRAITNIRIMRPGSVETYEQERAVMAYYDYLRSL</sequence>
<evidence type="ECO:0000256" key="8">
    <source>
        <dbReference type="ARBA" id="ARBA00022912"/>
    </source>
</evidence>
<evidence type="ECO:0000313" key="17">
    <source>
        <dbReference type="EMBL" id="KAJ9585802.1"/>
    </source>
</evidence>
<dbReference type="GO" id="GO:0005829">
    <property type="term" value="C:cytosol"/>
    <property type="evidence" value="ECO:0007669"/>
    <property type="project" value="UniProtKB-SubCell"/>
</dbReference>
<dbReference type="PANTHER" id="PTHR23339">
    <property type="entry name" value="TYROSINE SPECIFIC PROTEIN PHOSPHATASE AND DUAL SPECIFICITY PROTEIN PHOSPHATASE"/>
    <property type="match status" value="1"/>
</dbReference>
<gene>
    <name evidence="17" type="ORF">L9F63_002393</name>
</gene>
<name>A0AAD7ZSH6_DIPPU</name>
<keyword evidence="9" id="KW-0539">Nucleus</keyword>
<dbReference type="PROSITE" id="PS50056">
    <property type="entry name" value="TYR_PHOSPHATASE_2"/>
    <property type="match status" value="1"/>
</dbReference>
<evidence type="ECO:0000256" key="7">
    <source>
        <dbReference type="ARBA" id="ARBA00022801"/>
    </source>
</evidence>
<organism evidence="17 18">
    <name type="scientific">Diploptera punctata</name>
    <name type="common">Pacific beetle cockroach</name>
    <dbReference type="NCBI Taxonomy" id="6984"/>
    <lineage>
        <taxon>Eukaryota</taxon>
        <taxon>Metazoa</taxon>
        <taxon>Ecdysozoa</taxon>
        <taxon>Arthropoda</taxon>
        <taxon>Hexapoda</taxon>
        <taxon>Insecta</taxon>
        <taxon>Pterygota</taxon>
        <taxon>Neoptera</taxon>
        <taxon>Polyneoptera</taxon>
        <taxon>Dictyoptera</taxon>
        <taxon>Blattodea</taxon>
        <taxon>Blaberoidea</taxon>
        <taxon>Blaberidae</taxon>
        <taxon>Diplopterinae</taxon>
        <taxon>Diploptera</taxon>
    </lineage>
</organism>
<reference evidence="17" key="2">
    <citation type="submission" date="2023-05" db="EMBL/GenBank/DDBJ databases">
        <authorList>
            <person name="Fouks B."/>
        </authorList>
    </citation>
    <scope>NUCLEOTIDE SEQUENCE</scope>
    <source>
        <strain evidence="17">Stay&amp;Tobe</strain>
        <tissue evidence="17">Testes</tissue>
    </source>
</reference>
<proteinExistence type="inferred from homology"/>
<dbReference type="Pfam" id="PF22784">
    <property type="entry name" value="PTP-SAK"/>
    <property type="match status" value="1"/>
</dbReference>
<dbReference type="EC" id="3.1.3.48" evidence="4"/>
<dbReference type="GO" id="GO:0004722">
    <property type="term" value="F:protein serine/threonine phosphatase activity"/>
    <property type="evidence" value="ECO:0007669"/>
    <property type="project" value="UniProtKB-EC"/>
</dbReference>
<keyword evidence="18" id="KW-1185">Reference proteome</keyword>
<evidence type="ECO:0000256" key="5">
    <source>
        <dbReference type="ARBA" id="ARBA00013081"/>
    </source>
</evidence>
<evidence type="ECO:0000256" key="2">
    <source>
        <dbReference type="ARBA" id="ARBA00004514"/>
    </source>
</evidence>
<dbReference type="SUPFAM" id="SSF52799">
    <property type="entry name" value="(Phosphotyrosine protein) phosphatases II"/>
    <property type="match status" value="1"/>
</dbReference>
<dbReference type="SMART" id="SM00404">
    <property type="entry name" value="PTPc_motif"/>
    <property type="match status" value="1"/>
</dbReference>
<comment type="caution">
    <text evidence="17">The sequence shown here is derived from an EMBL/GenBank/DDBJ whole genome shotgun (WGS) entry which is preliminary data.</text>
</comment>
<evidence type="ECO:0000256" key="10">
    <source>
        <dbReference type="ARBA" id="ARBA00047761"/>
    </source>
</evidence>
<dbReference type="AlphaFoldDB" id="A0AAD7ZSH6"/>
<dbReference type="GO" id="GO:0004725">
    <property type="term" value="F:protein tyrosine phosphatase activity"/>
    <property type="evidence" value="ECO:0007669"/>
    <property type="project" value="UniProtKB-EC"/>
</dbReference>
<evidence type="ECO:0000256" key="4">
    <source>
        <dbReference type="ARBA" id="ARBA00013064"/>
    </source>
</evidence>
<comment type="similarity">
    <text evidence="3">Belongs to the protein-tyrosine phosphatase family. Non-receptor class dual specificity subfamily.</text>
</comment>
<dbReference type="EMBL" id="JASPKZ010007248">
    <property type="protein sequence ID" value="KAJ9585802.1"/>
    <property type="molecule type" value="Genomic_DNA"/>
</dbReference>
<reference evidence="17" key="1">
    <citation type="journal article" date="2023" name="IScience">
        <title>Live-bearing cockroach genome reveals convergent evolutionary mechanisms linked to viviparity in insects and beyond.</title>
        <authorList>
            <person name="Fouks B."/>
            <person name="Harrison M.C."/>
            <person name="Mikhailova A.A."/>
            <person name="Marchal E."/>
            <person name="English S."/>
            <person name="Carruthers M."/>
            <person name="Jennings E.C."/>
            <person name="Chiamaka E.L."/>
            <person name="Frigard R.A."/>
            <person name="Pippel M."/>
            <person name="Attardo G.M."/>
            <person name="Benoit J.B."/>
            <person name="Bornberg-Bauer E."/>
            <person name="Tobe S.S."/>
        </authorList>
    </citation>
    <scope>NUCLEOTIDE SEQUENCE</scope>
    <source>
        <strain evidence="17">Stay&amp;Tobe</strain>
    </source>
</reference>
<dbReference type="InterPro" id="IPR020422">
    <property type="entry name" value="TYR_PHOSPHATASE_DUAL_dom"/>
</dbReference>
<dbReference type="GO" id="GO:0005634">
    <property type="term" value="C:nucleus"/>
    <property type="evidence" value="ECO:0007669"/>
    <property type="project" value="UniProtKB-SubCell"/>
</dbReference>
<evidence type="ECO:0000256" key="11">
    <source>
        <dbReference type="ARBA" id="ARBA00048336"/>
    </source>
</evidence>
<comment type="catalytic activity">
    <reaction evidence="10">
        <text>O-phospho-L-seryl-[protein] + H2O = L-seryl-[protein] + phosphate</text>
        <dbReference type="Rhea" id="RHEA:20629"/>
        <dbReference type="Rhea" id="RHEA-COMP:9863"/>
        <dbReference type="Rhea" id="RHEA-COMP:11604"/>
        <dbReference type="ChEBI" id="CHEBI:15377"/>
        <dbReference type="ChEBI" id="CHEBI:29999"/>
        <dbReference type="ChEBI" id="CHEBI:43474"/>
        <dbReference type="ChEBI" id="CHEBI:83421"/>
        <dbReference type="EC" id="3.1.3.16"/>
    </reaction>
</comment>
<evidence type="ECO:0000256" key="6">
    <source>
        <dbReference type="ARBA" id="ARBA00022490"/>
    </source>
</evidence>
<dbReference type="InterPro" id="IPR003595">
    <property type="entry name" value="Tyr_Pase_cat"/>
</dbReference>
<evidence type="ECO:0000256" key="9">
    <source>
        <dbReference type="ARBA" id="ARBA00023242"/>
    </source>
</evidence>
<comment type="subcellular location">
    <subcellularLocation>
        <location evidence="2">Cytoplasm</location>
        <location evidence="2">Cytosol</location>
    </subcellularLocation>
    <subcellularLocation>
        <location evidence="1">Nucleus</location>
    </subcellularLocation>
</comment>
<comment type="catalytic activity">
    <reaction evidence="11">
        <text>O-phospho-L-threonyl-[protein] + H2O = L-threonyl-[protein] + phosphate</text>
        <dbReference type="Rhea" id="RHEA:47004"/>
        <dbReference type="Rhea" id="RHEA-COMP:11060"/>
        <dbReference type="Rhea" id="RHEA-COMP:11605"/>
        <dbReference type="ChEBI" id="CHEBI:15377"/>
        <dbReference type="ChEBI" id="CHEBI:30013"/>
        <dbReference type="ChEBI" id="CHEBI:43474"/>
        <dbReference type="ChEBI" id="CHEBI:61977"/>
        <dbReference type="EC" id="3.1.3.16"/>
    </reaction>
</comment>
<dbReference type="Gene3D" id="3.90.190.10">
    <property type="entry name" value="Protein tyrosine phosphatase superfamily"/>
    <property type="match status" value="1"/>
</dbReference>